<keyword evidence="1" id="KW-0805">Transcription regulation</keyword>
<dbReference type="SUPFAM" id="SSF46785">
    <property type="entry name" value="Winged helix' DNA-binding domain"/>
    <property type="match status" value="1"/>
</dbReference>
<dbReference type="SUPFAM" id="SSF51206">
    <property type="entry name" value="cAMP-binding domain-like"/>
    <property type="match status" value="1"/>
</dbReference>
<keyword evidence="7" id="KW-1185">Reference proteome</keyword>
<dbReference type="InterPro" id="IPR012318">
    <property type="entry name" value="HTH_CRP"/>
</dbReference>
<keyword evidence="3" id="KW-0804">Transcription</keyword>
<dbReference type="GO" id="GO:0003700">
    <property type="term" value="F:DNA-binding transcription factor activity"/>
    <property type="evidence" value="ECO:0007669"/>
    <property type="project" value="TreeGrafter"/>
</dbReference>
<evidence type="ECO:0000256" key="1">
    <source>
        <dbReference type="ARBA" id="ARBA00023015"/>
    </source>
</evidence>
<dbReference type="CDD" id="cd00038">
    <property type="entry name" value="CAP_ED"/>
    <property type="match status" value="1"/>
</dbReference>
<dbReference type="EMBL" id="CP014646">
    <property type="protein sequence ID" value="AMO38125.1"/>
    <property type="molecule type" value="Genomic_DNA"/>
</dbReference>
<dbReference type="PANTHER" id="PTHR24567">
    <property type="entry name" value="CRP FAMILY TRANSCRIPTIONAL REGULATORY PROTEIN"/>
    <property type="match status" value="1"/>
</dbReference>
<dbReference type="AlphaFoldDB" id="A0A127K830"/>
<dbReference type="Proteomes" id="UP000036902">
    <property type="component" value="Chromosome"/>
</dbReference>
<protein>
    <submittedName>
        <fullName evidence="6">Crp/Fnr family transcriptional regulator</fullName>
    </submittedName>
</protein>
<evidence type="ECO:0000313" key="6">
    <source>
        <dbReference type="EMBL" id="AMO38125.1"/>
    </source>
</evidence>
<sequence>MKREKTPPSIPSLSQIAPFDLLDDPRLHRLVAASRLVRAERGEILIQAQDTATCMHVVLDGEVKCLLLAPSGSEKLIRIAGPGDTFGEEAALLGRPAMAMAQAARNTRLLHVPIALVREAMVAVPSFGEAMTTRLAAASYEMMLHMQLCIQLSSTQRVAQYLAQLAPQGAEHAEVRLASDKQTIAAQLNLTPETFSRVLSRFVRDGLVRPQGRRGLMLDNLSQLRRAAAH</sequence>
<dbReference type="PROSITE" id="PS51063">
    <property type="entry name" value="HTH_CRP_2"/>
    <property type="match status" value="1"/>
</dbReference>
<feature type="domain" description="HTH crp-type" evidence="5">
    <location>
        <begin position="152"/>
        <end position="222"/>
    </location>
</feature>
<dbReference type="SMART" id="SM00100">
    <property type="entry name" value="cNMP"/>
    <property type="match status" value="1"/>
</dbReference>
<dbReference type="GO" id="GO:0003677">
    <property type="term" value="F:DNA binding"/>
    <property type="evidence" value="ECO:0007669"/>
    <property type="project" value="UniProtKB-KW"/>
</dbReference>
<dbReference type="Pfam" id="PF13545">
    <property type="entry name" value="HTH_Crp_2"/>
    <property type="match status" value="1"/>
</dbReference>
<dbReference type="InterPro" id="IPR050397">
    <property type="entry name" value="Env_Response_Regulators"/>
</dbReference>
<dbReference type="InterPro" id="IPR000595">
    <property type="entry name" value="cNMP-bd_dom"/>
</dbReference>
<dbReference type="Gene3D" id="2.60.120.10">
    <property type="entry name" value="Jelly Rolls"/>
    <property type="match status" value="1"/>
</dbReference>
<dbReference type="InterPro" id="IPR014710">
    <property type="entry name" value="RmlC-like_jellyroll"/>
</dbReference>
<accession>A0A127K830</accession>
<evidence type="ECO:0000256" key="2">
    <source>
        <dbReference type="ARBA" id="ARBA00023125"/>
    </source>
</evidence>
<gene>
    <name evidence="6" type="ORF">AC731_014960</name>
</gene>
<dbReference type="Gene3D" id="1.10.10.10">
    <property type="entry name" value="Winged helix-like DNA-binding domain superfamily/Winged helix DNA-binding domain"/>
    <property type="match status" value="1"/>
</dbReference>
<keyword evidence="2" id="KW-0238">DNA-binding</keyword>
<evidence type="ECO:0000259" key="5">
    <source>
        <dbReference type="PROSITE" id="PS51063"/>
    </source>
</evidence>
<dbReference type="SMART" id="SM00419">
    <property type="entry name" value="HTH_CRP"/>
    <property type="match status" value="1"/>
</dbReference>
<dbReference type="Pfam" id="PF00027">
    <property type="entry name" value="cNMP_binding"/>
    <property type="match status" value="1"/>
</dbReference>
<dbReference type="InterPro" id="IPR036390">
    <property type="entry name" value="WH_DNA-bd_sf"/>
</dbReference>
<organism evidence="6 7">
    <name type="scientific">Thauera humireducens</name>
    <dbReference type="NCBI Taxonomy" id="1134435"/>
    <lineage>
        <taxon>Bacteria</taxon>
        <taxon>Pseudomonadati</taxon>
        <taxon>Pseudomonadota</taxon>
        <taxon>Betaproteobacteria</taxon>
        <taxon>Rhodocyclales</taxon>
        <taxon>Zoogloeaceae</taxon>
        <taxon>Thauera</taxon>
    </lineage>
</organism>
<dbReference type="PANTHER" id="PTHR24567:SF26">
    <property type="entry name" value="REGULATORY PROTEIN YEIL"/>
    <property type="match status" value="1"/>
</dbReference>
<evidence type="ECO:0000259" key="4">
    <source>
        <dbReference type="PROSITE" id="PS50042"/>
    </source>
</evidence>
<evidence type="ECO:0000256" key="3">
    <source>
        <dbReference type="ARBA" id="ARBA00023163"/>
    </source>
</evidence>
<dbReference type="STRING" id="1134435.AC731_014960"/>
<reference evidence="7" key="1">
    <citation type="submission" date="2016-03" db="EMBL/GenBank/DDBJ databases">
        <authorList>
            <person name="Ma C."/>
            <person name="Zhou S."/>
            <person name="Yang G."/>
        </authorList>
    </citation>
    <scope>NUCLEOTIDE SEQUENCE [LARGE SCALE GENOMIC DNA]</scope>
    <source>
        <strain evidence="7">SgZ-1</strain>
    </source>
</reference>
<dbReference type="InterPro" id="IPR018490">
    <property type="entry name" value="cNMP-bd_dom_sf"/>
</dbReference>
<name>A0A127K830_9RHOO</name>
<dbReference type="KEGG" id="thu:AC731_014960"/>
<dbReference type="InterPro" id="IPR036388">
    <property type="entry name" value="WH-like_DNA-bd_sf"/>
</dbReference>
<evidence type="ECO:0000313" key="7">
    <source>
        <dbReference type="Proteomes" id="UP000036902"/>
    </source>
</evidence>
<dbReference type="PROSITE" id="PS50042">
    <property type="entry name" value="CNMP_BINDING_3"/>
    <property type="match status" value="1"/>
</dbReference>
<dbReference type="GO" id="GO:0005829">
    <property type="term" value="C:cytosol"/>
    <property type="evidence" value="ECO:0007669"/>
    <property type="project" value="TreeGrafter"/>
</dbReference>
<dbReference type="RefSeq" id="WP_048707232.1">
    <property type="nucleotide sequence ID" value="NZ_CP014646.1"/>
</dbReference>
<proteinExistence type="predicted"/>
<feature type="domain" description="Cyclic nucleotide-binding" evidence="4">
    <location>
        <begin position="18"/>
        <end position="112"/>
    </location>
</feature>